<protein>
    <recommendedName>
        <fullName evidence="3">Nucleotide pyrophosphohydrolase</fullName>
    </recommendedName>
</protein>
<dbReference type="GO" id="GO:0047429">
    <property type="term" value="F:nucleoside triphosphate diphosphatase activity"/>
    <property type="evidence" value="ECO:0007669"/>
    <property type="project" value="InterPro"/>
</dbReference>
<dbReference type="GO" id="GO:0009143">
    <property type="term" value="P:nucleoside triphosphate catabolic process"/>
    <property type="evidence" value="ECO:0007669"/>
    <property type="project" value="InterPro"/>
</dbReference>
<keyword evidence="2" id="KW-1185">Reference proteome</keyword>
<sequence length="113" mass="12369">MRAANLARQAEWDTDSQITLSYRGNELAGEVGEACNLIKKLERERMGIRGSRANVADLAEELADVIICADLIAMQLGIDLDRAVAEKFNKTSEKVGLKTRMALTKATSGESDR</sequence>
<evidence type="ECO:0000313" key="1">
    <source>
        <dbReference type="EMBL" id="ALL15224.1"/>
    </source>
</evidence>
<gene>
    <name evidence="1" type="ORF">AQ619_05940</name>
</gene>
<evidence type="ECO:0008006" key="3">
    <source>
        <dbReference type="Google" id="ProtNLM"/>
    </source>
</evidence>
<dbReference type="STRING" id="69395.AQ619_05940"/>
<dbReference type="Proteomes" id="UP000056905">
    <property type="component" value="Chromosome"/>
</dbReference>
<dbReference type="EMBL" id="CP013002">
    <property type="protein sequence ID" value="ALL15224.1"/>
    <property type="molecule type" value="Genomic_DNA"/>
</dbReference>
<reference evidence="1 2" key="1">
    <citation type="submission" date="2015-10" db="EMBL/GenBank/DDBJ databases">
        <title>Conservation of the essential genome among Caulobacter and Brevundimonas species.</title>
        <authorList>
            <person name="Scott D."/>
            <person name="Ely B."/>
        </authorList>
    </citation>
    <scope>NUCLEOTIDE SEQUENCE [LARGE SCALE GENOMIC DNA]</scope>
    <source>
        <strain evidence="1 2">CB4</strain>
    </source>
</reference>
<organism evidence="1 2">
    <name type="scientific">Caulobacter henricii</name>
    <dbReference type="NCBI Taxonomy" id="69395"/>
    <lineage>
        <taxon>Bacteria</taxon>
        <taxon>Pseudomonadati</taxon>
        <taxon>Pseudomonadota</taxon>
        <taxon>Alphaproteobacteria</taxon>
        <taxon>Caulobacterales</taxon>
        <taxon>Caulobacteraceae</taxon>
        <taxon>Caulobacter</taxon>
    </lineage>
</organism>
<dbReference type="SUPFAM" id="SSF101386">
    <property type="entry name" value="all-alpha NTP pyrophosphatases"/>
    <property type="match status" value="1"/>
</dbReference>
<dbReference type="Pfam" id="PF12643">
    <property type="entry name" value="MazG-like"/>
    <property type="match status" value="1"/>
</dbReference>
<proteinExistence type="predicted"/>
<name>A0A0P0P418_9CAUL</name>
<accession>A0A0P0P418</accession>
<dbReference type="KEGG" id="chq:AQ619_05940"/>
<evidence type="ECO:0000313" key="2">
    <source>
        <dbReference type="Proteomes" id="UP000056905"/>
    </source>
</evidence>
<dbReference type="AlphaFoldDB" id="A0A0P0P418"/>
<dbReference type="OrthoDB" id="7366511at2"/>
<dbReference type="InterPro" id="IPR025984">
    <property type="entry name" value="DCTPP"/>
</dbReference>
<dbReference type="Gene3D" id="1.10.287.1080">
    <property type="entry name" value="MazG-like"/>
    <property type="match status" value="1"/>
</dbReference>
<dbReference type="CDD" id="cd11523">
    <property type="entry name" value="NTP-PPase"/>
    <property type="match status" value="1"/>
</dbReference>